<keyword evidence="2" id="KW-0269">Exonuclease</keyword>
<dbReference type="AlphaFoldDB" id="A0A4R7JWQ9"/>
<feature type="domain" description="Calcineurin-like phosphoesterase" evidence="1">
    <location>
        <begin position="3"/>
        <end position="196"/>
    </location>
</feature>
<dbReference type="SUPFAM" id="SSF56300">
    <property type="entry name" value="Metallo-dependent phosphatases"/>
    <property type="match status" value="1"/>
</dbReference>
<dbReference type="InterPro" id="IPR050535">
    <property type="entry name" value="DNA_Repair-Maintenance_Comp"/>
</dbReference>
<dbReference type="Proteomes" id="UP000295830">
    <property type="component" value="Unassembled WGS sequence"/>
</dbReference>
<gene>
    <name evidence="2" type="ORF">DES49_1562</name>
</gene>
<evidence type="ECO:0000313" key="3">
    <source>
        <dbReference type="Proteomes" id="UP000295830"/>
    </source>
</evidence>
<dbReference type="InterPro" id="IPR004843">
    <property type="entry name" value="Calcineurin-like_PHP"/>
</dbReference>
<dbReference type="OrthoDB" id="9773856at2"/>
<dbReference type="InterPro" id="IPR029052">
    <property type="entry name" value="Metallo-depent_PP-like"/>
</dbReference>
<dbReference type="Pfam" id="PF00149">
    <property type="entry name" value="Metallophos"/>
    <property type="match status" value="1"/>
</dbReference>
<dbReference type="GO" id="GO:0004527">
    <property type="term" value="F:exonuclease activity"/>
    <property type="evidence" value="ECO:0007669"/>
    <property type="project" value="UniProtKB-KW"/>
</dbReference>
<reference evidence="2 3" key="1">
    <citation type="submission" date="2019-03" db="EMBL/GenBank/DDBJ databases">
        <title>Genomic Encyclopedia of Type Strains, Phase IV (KMG-IV): sequencing the most valuable type-strain genomes for metagenomic binning, comparative biology and taxonomic classification.</title>
        <authorList>
            <person name="Goeker M."/>
        </authorList>
    </citation>
    <scope>NUCLEOTIDE SEQUENCE [LARGE SCALE GENOMIC DNA]</scope>
    <source>
        <strain evidence="2 3">DSM 15505</strain>
    </source>
</reference>
<sequence length="426" mass="46355">MAMQILAVGDLHLGAAPSRLPDELTGRASDLGATGVWHRIVEQAITSEVDAVVLAGDVVEDEDDFFEAYRELSRGVERLTGAGIRVLGIVGNHDVRVLPRLADQIQGFELLGRGGQWQTAELAAGSERLTLHGWSFPQRQVTASPLQGHEFTPGPGPNLGLLHADRDQPASVYAPVSSAELDAAPLDGWMLGHIHKPDALSASHLNGYLGSATGLDPGESGPRGPWLLRVEGGAIRSLEQWLIAPLQWERLTVDLTALASTEEARERLIGAVNERDAAFTQRGLPPEAVALRITLAGRTALAGDVRRLLERENLDTIHAGQGNIHYFVEHLAYATEPELSIEVLAQRSDPAGLMAHRLQVLARPSEDPERRSLINRAREQMKPRIDRSWWQPLGTDGPDDAMIADWLHQAGTRALEQMLAQGAEEQ</sequence>
<keyword evidence="2" id="KW-0540">Nuclease</keyword>
<protein>
    <submittedName>
        <fullName evidence="2">DNA repair exonuclease SbcCD nuclease subunit</fullName>
    </submittedName>
</protein>
<organism evidence="2 3">
    <name type="scientific">Halospina denitrificans</name>
    <dbReference type="NCBI Taxonomy" id="332522"/>
    <lineage>
        <taxon>Bacteria</taxon>
        <taxon>Pseudomonadati</taxon>
        <taxon>Pseudomonadota</taxon>
        <taxon>Gammaproteobacteria</taxon>
        <taxon>Halospina</taxon>
    </lineage>
</organism>
<dbReference type="EMBL" id="SOAX01000003">
    <property type="protein sequence ID" value="TDT41469.1"/>
    <property type="molecule type" value="Genomic_DNA"/>
</dbReference>
<comment type="caution">
    <text evidence="2">The sequence shown here is derived from an EMBL/GenBank/DDBJ whole genome shotgun (WGS) entry which is preliminary data.</text>
</comment>
<evidence type="ECO:0000259" key="1">
    <source>
        <dbReference type="Pfam" id="PF00149"/>
    </source>
</evidence>
<name>A0A4R7JWQ9_9GAMM</name>
<dbReference type="PANTHER" id="PTHR30337">
    <property type="entry name" value="COMPONENT OF ATP-DEPENDENT DSDNA EXONUCLEASE"/>
    <property type="match status" value="1"/>
</dbReference>
<keyword evidence="3" id="KW-1185">Reference proteome</keyword>
<dbReference type="Gene3D" id="3.60.21.10">
    <property type="match status" value="1"/>
</dbReference>
<proteinExistence type="predicted"/>
<accession>A0A4R7JWQ9</accession>
<keyword evidence="2" id="KW-0378">Hydrolase</keyword>
<evidence type="ECO:0000313" key="2">
    <source>
        <dbReference type="EMBL" id="TDT41469.1"/>
    </source>
</evidence>